<accession>A0A9D1XTE9</accession>
<evidence type="ECO:0000313" key="2">
    <source>
        <dbReference type="EMBL" id="HIX87427.1"/>
    </source>
</evidence>
<dbReference type="AlphaFoldDB" id="A0A9D1XTE9"/>
<comment type="caution">
    <text evidence="2">The sequence shown here is derived from an EMBL/GenBank/DDBJ whole genome shotgun (WGS) entry which is preliminary data.</text>
</comment>
<organism evidence="2 3">
    <name type="scientific">Candidatus Parabacteroides intestinigallinarum</name>
    <dbReference type="NCBI Taxonomy" id="2838722"/>
    <lineage>
        <taxon>Bacteria</taxon>
        <taxon>Pseudomonadati</taxon>
        <taxon>Bacteroidota</taxon>
        <taxon>Bacteroidia</taxon>
        <taxon>Bacteroidales</taxon>
        <taxon>Tannerellaceae</taxon>
        <taxon>Parabacteroides</taxon>
    </lineage>
</organism>
<feature type="signal peptide" evidence="1">
    <location>
        <begin position="1"/>
        <end position="20"/>
    </location>
</feature>
<reference evidence="2" key="2">
    <citation type="submission" date="2021-04" db="EMBL/GenBank/DDBJ databases">
        <authorList>
            <person name="Gilroy R."/>
        </authorList>
    </citation>
    <scope>NUCLEOTIDE SEQUENCE</scope>
    <source>
        <strain evidence="2">ChiHecec2B26-12326</strain>
    </source>
</reference>
<evidence type="ECO:0000313" key="3">
    <source>
        <dbReference type="Proteomes" id="UP000823847"/>
    </source>
</evidence>
<evidence type="ECO:0000256" key="1">
    <source>
        <dbReference type="SAM" id="SignalP"/>
    </source>
</evidence>
<dbReference type="InterPro" id="IPR025348">
    <property type="entry name" value="DUF4252"/>
</dbReference>
<sequence length="154" mass="17749">MRLKCVCTILLLWCASVCFAQGKLFDKYAEMDGVTSVYISKKMFQMMPAMEEVGLNLANMKGKIESLQILTTENGDLRRKMSEDFRALIGKEHEELMRVKDDDTRANFYVRQEGELIKELVMLADTDSDEFTVIQLRGNFTLNDIQEITKEAMK</sequence>
<feature type="chain" id="PRO_5039094128" evidence="1">
    <location>
        <begin position="21"/>
        <end position="154"/>
    </location>
</feature>
<protein>
    <submittedName>
        <fullName evidence="2">DUF4252 domain-containing protein</fullName>
    </submittedName>
</protein>
<gene>
    <name evidence="2" type="ORF">H9848_12615</name>
</gene>
<keyword evidence="1" id="KW-0732">Signal</keyword>
<dbReference type="Proteomes" id="UP000823847">
    <property type="component" value="Unassembled WGS sequence"/>
</dbReference>
<dbReference type="Pfam" id="PF14060">
    <property type="entry name" value="DUF4252"/>
    <property type="match status" value="1"/>
</dbReference>
<dbReference type="EMBL" id="DXEN01000092">
    <property type="protein sequence ID" value="HIX87427.1"/>
    <property type="molecule type" value="Genomic_DNA"/>
</dbReference>
<reference evidence="2" key="1">
    <citation type="journal article" date="2021" name="PeerJ">
        <title>Extensive microbial diversity within the chicken gut microbiome revealed by metagenomics and culture.</title>
        <authorList>
            <person name="Gilroy R."/>
            <person name="Ravi A."/>
            <person name="Getino M."/>
            <person name="Pursley I."/>
            <person name="Horton D.L."/>
            <person name="Alikhan N.F."/>
            <person name="Baker D."/>
            <person name="Gharbi K."/>
            <person name="Hall N."/>
            <person name="Watson M."/>
            <person name="Adriaenssens E.M."/>
            <person name="Foster-Nyarko E."/>
            <person name="Jarju S."/>
            <person name="Secka A."/>
            <person name="Antonio M."/>
            <person name="Oren A."/>
            <person name="Chaudhuri R.R."/>
            <person name="La Ragione R."/>
            <person name="Hildebrand F."/>
            <person name="Pallen M.J."/>
        </authorList>
    </citation>
    <scope>NUCLEOTIDE SEQUENCE</scope>
    <source>
        <strain evidence="2">ChiHecec2B26-12326</strain>
    </source>
</reference>
<proteinExistence type="predicted"/>
<name>A0A9D1XTE9_9BACT</name>